<dbReference type="Proteomes" id="UP001282284">
    <property type="component" value="Unassembled WGS sequence"/>
</dbReference>
<keyword evidence="1" id="KW-0238">DNA-binding</keyword>
<evidence type="ECO:0000313" key="2">
    <source>
        <dbReference type="Proteomes" id="UP001282284"/>
    </source>
</evidence>
<accession>A0ABU4G812</accession>
<dbReference type="EMBL" id="JAUBDI010000005">
    <property type="protein sequence ID" value="MDW0113106.1"/>
    <property type="molecule type" value="Genomic_DNA"/>
</dbReference>
<keyword evidence="2" id="KW-1185">Reference proteome</keyword>
<name>A0ABU4G812_9BACL</name>
<reference evidence="1 2" key="1">
    <citation type="submission" date="2023-06" db="EMBL/GenBank/DDBJ databases">
        <title>Sporosarcina sp. nov., isolated from Korean traditional fermented seafood 'Jeotgal'.</title>
        <authorList>
            <person name="Yang A.I."/>
            <person name="Shin N.-R."/>
        </authorList>
    </citation>
    <scope>NUCLEOTIDE SEQUENCE [LARGE SCALE GENOMIC DNA]</scope>
    <source>
        <strain evidence="1 2">KCTC13119</strain>
    </source>
</reference>
<sequence>MSTALYEETKNAISEAYCNQDKTKIEKETSLIFNQLFVTMLSSFTDRLIGIHLKPLDYKNDYFLTAKNRENLSDWLNRFHSMELPLTNLEFGKLKVDFEDWYYQLGGVEMEFLYREDYLLKPKQASKQLGISTVTLNKYIKHGLECVDTTSHHKIPKHAVDIWKDPVYSIKTQMVFQAKIHQKQTTQERIQEINQELLEFQIKFKAVNCLEVFKNINIHSLDDPSPYYEWRDLEEEKEILVSKLIEEAKAGGK</sequence>
<evidence type="ECO:0000313" key="1">
    <source>
        <dbReference type="EMBL" id="MDW0113106.1"/>
    </source>
</evidence>
<dbReference type="GO" id="GO:0003677">
    <property type="term" value="F:DNA binding"/>
    <property type="evidence" value="ECO:0007669"/>
    <property type="project" value="UniProtKB-KW"/>
</dbReference>
<dbReference type="RefSeq" id="WP_317943239.1">
    <property type="nucleotide sequence ID" value="NZ_JAUBDI010000005.1"/>
</dbReference>
<protein>
    <submittedName>
        <fullName evidence="1">DNA-binding protein</fullName>
    </submittedName>
</protein>
<organism evidence="1 2">
    <name type="scientific">Sporosarcina saromensis</name>
    <dbReference type="NCBI Taxonomy" id="359365"/>
    <lineage>
        <taxon>Bacteria</taxon>
        <taxon>Bacillati</taxon>
        <taxon>Bacillota</taxon>
        <taxon>Bacilli</taxon>
        <taxon>Bacillales</taxon>
        <taxon>Caryophanaceae</taxon>
        <taxon>Sporosarcina</taxon>
    </lineage>
</organism>
<comment type="caution">
    <text evidence="1">The sequence shown here is derived from an EMBL/GenBank/DDBJ whole genome shotgun (WGS) entry which is preliminary data.</text>
</comment>
<gene>
    <name evidence="1" type="ORF">QT711_07900</name>
</gene>
<proteinExistence type="predicted"/>